<feature type="signal peptide" evidence="1">
    <location>
        <begin position="1"/>
        <end position="19"/>
    </location>
</feature>
<feature type="chain" id="PRO_5003981930" description="Secreted peptide" evidence="1">
    <location>
        <begin position="20"/>
        <end position="163"/>
    </location>
</feature>
<reference evidence="2" key="2">
    <citation type="journal article" date="2015" name="J. Proteomics">
        <title>Sexual differences in the sialomes of the zebra tick, Rhipicephalus pulchellus.</title>
        <authorList>
            <person name="Tan A.W."/>
            <person name="Francischetti I.M."/>
            <person name="Slovak M."/>
            <person name="Kini R.M."/>
            <person name="Ribeiro J.M."/>
        </authorList>
    </citation>
    <scope>NUCLEOTIDE SEQUENCE</scope>
    <source>
        <tissue evidence="2">Salivary gland</tissue>
    </source>
</reference>
<protein>
    <recommendedName>
        <fullName evidence="3">Secreted peptide</fullName>
    </recommendedName>
</protein>
<evidence type="ECO:0000313" key="2">
    <source>
        <dbReference type="EMBL" id="JAA64653.1"/>
    </source>
</evidence>
<evidence type="ECO:0000256" key="1">
    <source>
        <dbReference type="SAM" id="SignalP"/>
    </source>
</evidence>
<proteinExistence type="evidence at transcript level"/>
<reference evidence="2" key="1">
    <citation type="submission" date="2012-11" db="EMBL/GenBank/DDBJ databases">
        <authorList>
            <person name="Lucero-Rivera Y.E."/>
            <person name="Tovar-Ramirez D."/>
        </authorList>
    </citation>
    <scope>NUCLEOTIDE SEQUENCE</scope>
    <source>
        <tissue evidence="2">Salivary gland</tissue>
    </source>
</reference>
<keyword evidence="1" id="KW-0732">Signal</keyword>
<dbReference type="EMBL" id="GACK01000381">
    <property type="protein sequence ID" value="JAA64653.1"/>
    <property type="molecule type" value="mRNA"/>
</dbReference>
<feature type="non-terminal residue" evidence="2">
    <location>
        <position position="163"/>
    </location>
</feature>
<sequence length="163" mass="17802">MVSFLMFFLLFAAPSAVHLTPSVAVSPPLFSCVDLCLTPGVAVLPPLFSCVDLCLTPGVAVLPPLFSCVDLSNSRRGRFASSFLLRRSVSSSRRWRFAVASLAQTDELALRRRCRSRASKRCRSGRAACSAYVYQTGDLLDASARLETATTQSLKLLQLKKKL</sequence>
<evidence type="ECO:0008006" key="3">
    <source>
        <dbReference type="Google" id="ProtNLM"/>
    </source>
</evidence>
<organism evidence="2">
    <name type="scientific">Rhipicephalus pulchellus</name>
    <name type="common">Yellow backed tick</name>
    <name type="synonym">Dermacentor pulchellus</name>
    <dbReference type="NCBI Taxonomy" id="72859"/>
    <lineage>
        <taxon>Eukaryota</taxon>
        <taxon>Metazoa</taxon>
        <taxon>Ecdysozoa</taxon>
        <taxon>Arthropoda</taxon>
        <taxon>Chelicerata</taxon>
        <taxon>Arachnida</taxon>
        <taxon>Acari</taxon>
        <taxon>Parasitiformes</taxon>
        <taxon>Ixodida</taxon>
        <taxon>Ixodoidea</taxon>
        <taxon>Ixodidae</taxon>
        <taxon>Rhipicephalinae</taxon>
        <taxon>Rhipicephalus</taxon>
        <taxon>Rhipicephalus</taxon>
    </lineage>
</organism>
<dbReference type="AlphaFoldDB" id="L7MMG2"/>
<accession>L7MMG2</accession>
<name>L7MMG2_RHIPC</name>